<proteinExistence type="predicted"/>
<dbReference type="Proteomes" id="UP000297972">
    <property type="component" value="Unassembled WGS sequence"/>
</dbReference>
<feature type="transmembrane region" description="Helical" evidence="1">
    <location>
        <begin position="63"/>
        <end position="83"/>
    </location>
</feature>
<dbReference type="AlphaFoldDB" id="A0A4Z1CTW5"/>
<keyword evidence="1" id="KW-0812">Transmembrane</keyword>
<comment type="caution">
    <text evidence="2">The sequence shown here is derived from an EMBL/GenBank/DDBJ whole genome shotgun (WGS) entry which is preliminary data.</text>
</comment>
<evidence type="ECO:0000256" key="1">
    <source>
        <dbReference type="SAM" id="Phobius"/>
    </source>
</evidence>
<evidence type="ECO:0000313" key="3">
    <source>
        <dbReference type="Proteomes" id="UP000297972"/>
    </source>
</evidence>
<keyword evidence="1" id="KW-1133">Transmembrane helix</keyword>
<dbReference type="SUPFAM" id="SSF103473">
    <property type="entry name" value="MFS general substrate transporter"/>
    <property type="match status" value="1"/>
</dbReference>
<reference evidence="2 3" key="1">
    <citation type="submission" date="2019-03" db="EMBL/GenBank/DDBJ databases">
        <authorList>
            <person name="Li J."/>
        </authorList>
    </citation>
    <scope>NUCLEOTIDE SEQUENCE [LARGE SCALE GENOMIC DNA]</scope>
    <source>
        <strain evidence="2 3">3058</strain>
    </source>
</reference>
<dbReference type="RefSeq" id="WP_135815890.1">
    <property type="nucleotide sequence ID" value="NZ_SRPG01000001.1"/>
</dbReference>
<dbReference type="EMBL" id="SRPG01000001">
    <property type="protein sequence ID" value="TGN68767.1"/>
    <property type="molecule type" value="Genomic_DNA"/>
</dbReference>
<keyword evidence="1" id="KW-0472">Membrane</keyword>
<sequence>MALARNPQQKVRRSLAGLSRYPAAGVVPLFGSAILMGAARTAIWTFGVDILREELQFSHQRIGLAWLVLGVTALVGVAAGAGTDRFGIAVIHRLSLVLMGLGIASLATGLSASVLPFVAMGVFGAGYITWSGT</sequence>
<feature type="transmembrane region" description="Helical" evidence="1">
    <location>
        <begin position="21"/>
        <end position="43"/>
    </location>
</feature>
<protein>
    <recommendedName>
        <fullName evidence="4">MFS transporter</fullName>
    </recommendedName>
</protein>
<feature type="transmembrane region" description="Helical" evidence="1">
    <location>
        <begin position="95"/>
        <end position="128"/>
    </location>
</feature>
<evidence type="ECO:0000313" key="2">
    <source>
        <dbReference type="EMBL" id="TGN68767.1"/>
    </source>
</evidence>
<name>A0A4Z1CTW5_9RHOB</name>
<gene>
    <name evidence="2" type="ORF">E4L95_00295</name>
</gene>
<keyword evidence="3" id="KW-1185">Reference proteome</keyword>
<accession>A0A4Z1CTW5</accession>
<dbReference type="InterPro" id="IPR036259">
    <property type="entry name" value="MFS_trans_sf"/>
</dbReference>
<evidence type="ECO:0008006" key="4">
    <source>
        <dbReference type="Google" id="ProtNLM"/>
    </source>
</evidence>
<dbReference type="OrthoDB" id="2957247at2"/>
<organism evidence="2 3">
    <name type="scientific">Paracoccus liaowanqingii</name>
    <dbReference type="NCBI Taxonomy" id="2560053"/>
    <lineage>
        <taxon>Bacteria</taxon>
        <taxon>Pseudomonadati</taxon>
        <taxon>Pseudomonadota</taxon>
        <taxon>Alphaproteobacteria</taxon>
        <taxon>Rhodobacterales</taxon>
        <taxon>Paracoccaceae</taxon>
        <taxon>Paracoccus</taxon>
    </lineage>
</organism>